<proteinExistence type="inferred from homology"/>
<evidence type="ECO:0000259" key="13">
    <source>
        <dbReference type="Pfam" id="PF04413"/>
    </source>
</evidence>
<keyword evidence="12" id="KW-1003">Cell membrane</keyword>
<comment type="similarity">
    <text evidence="4">Belongs to the glycosyltransferase group 1 family. Glycosyltransferase 30 subfamily.</text>
</comment>
<gene>
    <name evidence="14" type="ORF">GQ61_03275</name>
</gene>
<comment type="subcellular location">
    <subcellularLocation>
        <location evidence="2">Cell inner membrane</location>
        <topology evidence="2">Single-pass membrane protein</topology>
        <orientation evidence="2">Cytoplasmic side</orientation>
    </subcellularLocation>
    <subcellularLocation>
        <location evidence="12">Cell membrane</location>
    </subcellularLocation>
</comment>
<evidence type="ECO:0000256" key="8">
    <source>
        <dbReference type="ARBA" id="ARBA00031445"/>
    </source>
</evidence>
<dbReference type="GO" id="GO:0005886">
    <property type="term" value="C:plasma membrane"/>
    <property type="evidence" value="ECO:0007669"/>
    <property type="project" value="UniProtKB-SubCell"/>
</dbReference>
<accession>A0A1W6N3R7</accession>
<comment type="pathway">
    <text evidence="3 12">Bacterial outer membrane biogenesis; LPS core biosynthesis.</text>
</comment>
<dbReference type="InterPro" id="IPR007507">
    <property type="entry name" value="Glycos_transf_N"/>
</dbReference>
<keyword evidence="7 12" id="KW-0808">Transferase</keyword>
<dbReference type="InterPro" id="IPR039901">
    <property type="entry name" value="Kdotransferase"/>
</dbReference>
<feature type="site" description="Transition state stabilizer" evidence="11">
    <location>
        <position position="209"/>
    </location>
</feature>
<keyword evidence="12" id="KW-0472">Membrane</keyword>
<dbReference type="KEGG" id="naf:GQ61_03275"/>
<dbReference type="AlphaFoldDB" id="A0A1W6N3R7"/>
<evidence type="ECO:0000256" key="7">
    <source>
        <dbReference type="ARBA" id="ARBA00022679"/>
    </source>
</evidence>
<evidence type="ECO:0000256" key="10">
    <source>
        <dbReference type="PIRSR" id="PIRSR639901-1"/>
    </source>
</evidence>
<evidence type="ECO:0000256" key="4">
    <source>
        <dbReference type="ARBA" id="ARBA00006380"/>
    </source>
</evidence>
<protein>
    <recommendedName>
        <fullName evidence="6 12">3-deoxy-D-manno-octulosonic acid transferase</fullName>
        <shortName evidence="12">Kdo transferase</shortName>
        <ecNumber evidence="5 12">2.4.99.12</ecNumber>
    </recommendedName>
    <alternativeName>
        <fullName evidence="8 12">Lipid IV(A) 3-deoxy-D-manno-octulosonic acid transferase</fullName>
    </alternativeName>
</protein>
<dbReference type="Gene3D" id="3.40.50.2000">
    <property type="entry name" value="Glycogen Phosphorylase B"/>
    <property type="match status" value="1"/>
</dbReference>
<evidence type="ECO:0000256" key="5">
    <source>
        <dbReference type="ARBA" id="ARBA00012621"/>
    </source>
</evidence>
<comment type="function">
    <text evidence="1 12">Involved in lipopolysaccharide (LPS) biosynthesis. Catalyzes the transfer of 3-deoxy-D-manno-octulosonate (Kdo) residue(s) from CMP-Kdo to lipid IV(A), the tetraacyldisaccharide-1,4'-bisphosphate precursor of lipid A.</text>
</comment>
<dbReference type="GO" id="GO:0009245">
    <property type="term" value="P:lipid A biosynthetic process"/>
    <property type="evidence" value="ECO:0007669"/>
    <property type="project" value="TreeGrafter"/>
</dbReference>
<evidence type="ECO:0000256" key="1">
    <source>
        <dbReference type="ARBA" id="ARBA00003394"/>
    </source>
</evidence>
<evidence type="ECO:0000256" key="3">
    <source>
        <dbReference type="ARBA" id="ARBA00004713"/>
    </source>
</evidence>
<comment type="catalytic activity">
    <reaction evidence="9 12">
        <text>lipid IVA (E. coli) + CMP-3-deoxy-beta-D-manno-octulosonate = alpha-Kdo-(2-&gt;6)-lipid IVA (E. coli) + CMP + H(+)</text>
        <dbReference type="Rhea" id="RHEA:28066"/>
        <dbReference type="ChEBI" id="CHEBI:15378"/>
        <dbReference type="ChEBI" id="CHEBI:58603"/>
        <dbReference type="ChEBI" id="CHEBI:60364"/>
        <dbReference type="ChEBI" id="CHEBI:60377"/>
        <dbReference type="ChEBI" id="CHEBI:85987"/>
        <dbReference type="EC" id="2.4.99.12"/>
    </reaction>
</comment>
<evidence type="ECO:0000256" key="9">
    <source>
        <dbReference type="ARBA" id="ARBA00049183"/>
    </source>
</evidence>
<evidence type="ECO:0000256" key="2">
    <source>
        <dbReference type="ARBA" id="ARBA00004388"/>
    </source>
</evidence>
<dbReference type="Pfam" id="PF04413">
    <property type="entry name" value="Glycos_transf_N"/>
    <property type="match status" value="1"/>
</dbReference>
<sequence length="423" mass="47501">MVMLPLYRFISKTIAPWFIQQTLAERIKKGKELPERIPERKGYSSRPRPEGSLIWIHSASVGEAQIALTLIKNITKLRPEIKFLVTSVTVTSGQMLVKQLPSQAIHQFIPFDVPQWVNKFLDTWKPNLAIWIESELWPNFIEAVHAHNIPLLLINGHLSDKSFKRWGFARGFIRPLLEKFSSLMVQSSEQVQRFKSLGGVNPIATGNLKFAAAPLKCDLKKLKEFKSIVGNRPFWVAASTHDGEEISIIKAHQRVKKSFNNILTVIVPRHPERGPTLKAMMKQYGLKVACRSTNDKLLNTDEIYLADTLGELGLFYNAANIVFVGGSLISIGGHNIIEPARLNCAILHGPHMHNARSVSVLFAKAQGSLEISDEQTLAEAIESLLRNESLRNTLAKNALRVAESEDQAMTRVIKTLNPFLKNL</sequence>
<evidence type="ECO:0000313" key="15">
    <source>
        <dbReference type="Proteomes" id="UP000237351"/>
    </source>
</evidence>
<dbReference type="PANTHER" id="PTHR42755">
    <property type="entry name" value="3-DEOXY-MANNO-OCTULOSONATE CYTIDYLYLTRANSFERASE"/>
    <property type="match status" value="1"/>
</dbReference>
<dbReference type="EC" id="2.4.99.12" evidence="5 12"/>
<keyword evidence="15" id="KW-1185">Reference proteome</keyword>
<dbReference type="EMBL" id="CP008743">
    <property type="protein sequence ID" value="ARN84505.1"/>
    <property type="molecule type" value="Genomic_DNA"/>
</dbReference>
<feature type="site" description="Transition state stabilizer" evidence="11">
    <location>
        <position position="133"/>
    </location>
</feature>
<name>A0A1W6N3R7_9PROT</name>
<feature type="active site" description="Proton acceptor" evidence="10">
    <location>
        <position position="63"/>
    </location>
</feature>
<evidence type="ECO:0000256" key="11">
    <source>
        <dbReference type="PIRSR" id="PIRSR639901-2"/>
    </source>
</evidence>
<dbReference type="SUPFAM" id="SSF53756">
    <property type="entry name" value="UDP-Glycosyltransferase/glycogen phosphorylase"/>
    <property type="match status" value="1"/>
</dbReference>
<evidence type="ECO:0000313" key="14">
    <source>
        <dbReference type="EMBL" id="ARN84505.1"/>
    </source>
</evidence>
<dbReference type="InterPro" id="IPR038107">
    <property type="entry name" value="Glycos_transf_N_sf"/>
</dbReference>
<dbReference type="FunFam" id="3.40.50.11720:FF:000001">
    <property type="entry name" value="3-deoxy-D-manno-octulosonic acid transferase"/>
    <property type="match status" value="1"/>
</dbReference>
<keyword evidence="12" id="KW-0448">Lipopolysaccharide biosynthesis</keyword>
<dbReference type="Proteomes" id="UP000237351">
    <property type="component" value="Chromosome"/>
</dbReference>
<reference evidence="14 15" key="1">
    <citation type="submission" date="2014-06" db="EMBL/GenBank/DDBJ databases">
        <title>The genome of the endonuclear symbiont Nucleicultrix amoebiphila.</title>
        <authorList>
            <person name="Schulz F."/>
            <person name="Horn M."/>
        </authorList>
    </citation>
    <scope>NUCLEOTIDE SEQUENCE [LARGE SCALE GENOMIC DNA]</scope>
    <source>
        <strain evidence="14 15">FS5</strain>
    </source>
</reference>
<dbReference type="OrthoDB" id="9789797at2"/>
<feature type="domain" description="3-deoxy-D-manno-octulosonic-acid transferase N-terminal" evidence="13">
    <location>
        <begin position="36"/>
        <end position="211"/>
    </location>
</feature>
<organism evidence="14 15">
    <name type="scientific">Candidatus Nucleicultrix amoebiphila FS5</name>
    <dbReference type="NCBI Taxonomy" id="1414854"/>
    <lineage>
        <taxon>Bacteria</taxon>
        <taxon>Pseudomonadati</taxon>
        <taxon>Pseudomonadota</taxon>
        <taxon>Alphaproteobacteria</taxon>
        <taxon>Holosporales</taxon>
        <taxon>Candidatus Nucleicultricaceae</taxon>
        <taxon>Candidatus Nucleicultrix</taxon>
    </lineage>
</organism>
<evidence type="ECO:0000256" key="6">
    <source>
        <dbReference type="ARBA" id="ARBA00019077"/>
    </source>
</evidence>
<dbReference type="Gene3D" id="3.40.50.11720">
    <property type="entry name" value="3-Deoxy-D-manno-octulosonic-acid transferase, N-terminal domain"/>
    <property type="match status" value="1"/>
</dbReference>
<dbReference type="GO" id="GO:0043842">
    <property type="term" value="F:Kdo transferase activity"/>
    <property type="evidence" value="ECO:0007669"/>
    <property type="project" value="UniProtKB-EC"/>
</dbReference>
<evidence type="ECO:0000256" key="12">
    <source>
        <dbReference type="RuleBase" id="RU365103"/>
    </source>
</evidence>
<dbReference type="UniPathway" id="UPA00958"/>
<dbReference type="GO" id="GO:0009244">
    <property type="term" value="P:lipopolysaccharide core region biosynthetic process"/>
    <property type="evidence" value="ECO:0007669"/>
    <property type="project" value="UniProtKB-UniRule"/>
</dbReference>
<dbReference type="STRING" id="1414854.GQ61_03275"/>
<dbReference type="FunFam" id="3.40.50.2000:FF:000032">
    <property type="entry name" value="3-deoxy-D-manno-octulosonic acid transferase"/>
    <property type="match status" value="1"/>
</dbReference>
<dbReference type="PANTHER" id="PTHR42755:SF1">
    <property type="entry name" value="3-DEOXY-D-MANNO-OCTULOSONIC ACID TRANSFERASE, MITOCHONDRIAL-RELATED"/>
    <property type="match status" value="1"/>
</dbReference>